<dbReference type="PROSITE" id="PS50920">
    <property type="entry name" value="SOLCAR"/>
    <property type="match status" value="1"/>
</dbReference>
<evidence type="ECO:0000313" key="12">
    <source>
        <dbReference type="Proteomes" id="UP001476247"/>
    </source>
</evidence>
<dbReference type="InterPro" id="IPR018108">
    <property type="entry name" value="MCP_transmembrane"/>
</dbReference>
<proteinExistence type="inferred from homology"/>
<dbReference type="Proteomes" id="UP001476247">
    <property type="component" value="Unassembled WGS sequence"/>
</dbReference>
<comment type="subcellular location">
    <subcellularLocation>
        <location evidence="1">Mitochondrion membrane</location>
        <topology evidence="1">Multi-pass membrane protein</topology>
    </subcellularLocation>
</comment>
<evidence type="ECO:0000256" key="3">
    <source>
        <dbReference type="ARBA" id="ARBA00022448"/>
    </source>
</evidence>
<feature type="repeat" description="Solcar" evidence="9">
    <location>
        <begin position="8"/>
        <end position="80"/>
    </location>
</feature>
<organism evidence="11 12">
    <name type="scientific">Helicostylum pulchrum</name>
    <dbReference type="NCBI Taxonomy" id="562976"/>
    <lineage>
        <taxon>Eukaryota</taxon>
        <taxon>Fungi</taxon>
        <taxon>Fungi incertae sedis</taxon>
        <taxon>Mucoromycota</taxon>
        <taxon>Mucoromycotina</taxon>
        <taxon>Mucoromycetes</taxon>
        <taxon>Mucorales</taxon>
        <taxon>Mucorineae</taxon>
        <taxon>Mucoraceae</taxon>
        <taxon>Helicostylum</taxon>
    </lineage>
</organism>
<keyword evidence="12" id="KW-1185">Reference proteome</keyword>
<keyword evidence="4 9" id="KW-0812">Transmembrane</keyword>
<evidence type="ECO:0000256" key="10">
    <source>
        <dbReference type="RuleBase" id="RU000488"/>
    </source>
</evidence>
<evidence type="ECO:0000256" key="2">
    <source>
        <dbReference type="ARBA" id="ARBA00006375"/>
    </source>
</evidence>
<keyword evidence="8 9" id="KW-0472">Membrane</keyword>
<evidence type="ECO:0000313" key="11">
    <source>
        <dbReference type="EMBL" id="GAA5800466.1"/>
    </source>
</evidence>
<keyword evidence="5" id="KW-0677">Repeat</keyword>
<gene>
    <name evidence="11" type="ORF">HPULCUR_005896</name>
</gene>
<evidence type="ECO:0000256" key="5">
    <source>
        <dbReference type="ARBA" id="ARBA00022737"/>
    </source>
</evidence>
<keyword evidence="3 10" id="KW-0813">Transport</keyword>
<comment type="caution">
    <text evidence="11">The sequence shown here is derived from an EMBL/GenBank/DDBJ whole genome shotgun (WGS) entry which is preliminary data.</text>
</comment>
<evidence type="ECO:0000256" key="1">
    <source>
        <dbReference type="ARBA" id="ARBA00004225"/>
    </source>
</evidence>
<dbReference type="EMBL" id="BAABUJ010000015">
    <property type="protein sequence ID" value="GAA5800466.1"/>
    <property type="molecule type" value="Genomic_DNA"/>
</dbReference>
<keyword evidence="7" id="KW-0496">Mitochondrion</keyword>
<evidence type="ECO:0000256" key="4">
    <source>
        <dbReference type="ARBA" id="ARBA00022692"/>
    </source>
</evidence>
<evidence type="ECO:0000256" key="9">
    <source>
        <dbReference type="PROSITE-ProRule" id="PRU00282"/>
    </source>
</evidence>
<evidence type="ECO:0000256" key="6">
    <source>
        <dbReference type="ARBA" id="ARBA00022989"/>
    </source>
</evidence>
<dbReference type="Gene3D" id="1.50.40.10">
    <property type="entry name" value="Mitochondrial carrier domain"/>
    <property type="match status" value="1"/>
</dbReference>
<reference evidence="11 12" key="1">
    <citation type="submission" date="2024-04" db="EMBL/GenBank/DDBJ databases">
        <title>genome sequences of Mucor flavus KT1a and Helicostylum pulchrum KT1b strains isolation_sourced from the surface of a dry-aged beef.</title>
        <authorList>
            <person name="Toyotome T."/>
            <person name="Hosono M."/>
            <person name="Torimaru M."/>
            <person name="Fukuda K."/>
            <person name="Mikami N."/>
        </authorList>
    </citation>
    <scope>NUCLEOTIDE SEQUENCE [LARGE SCALE GENOMIC DNA]</scope>
    <source>
        <strain evidence="11 12">KT1b</strain>
    </source>
</reference>
<sequence>MSNESKFPKAAQDLIAGTVGGWAQVIVGQPLDTIKVRLQTQPSPPLYKNATDCFRQLVKQEGPKGLYRGVMPPLAGIGFW</sequence>
<keyword evidence="6" id="KW-1133">Transmembrane helix</keyword>
<dbReference type="SUPFAM" id="SSF103506">
    <property type="entry name" value="Mitochondrial carrier"/>
    <property type="match status" value="1"/>
</dbReference>
<accession>A0ABP9Y0D3</accession>
<protein>
    <submittedName>
        <fullName evidence="11">Uncharacterized protein</fullName>
    </submittedName>
</protein>
<dbReference type="Pfam" id="PF00153">
    <property type="entry name" value="Mito_carr"/>
    <property type="match status" value="1"/>
</dbReference>
<comment type="similarity">
    <text evidence="2 10">Belongs to the mitochondrial carrier (TC 2.A.29) family.</text>
</comment>
<evidence type="ECO:0000256" key="8">
    <source>
        <dbReference type="ARBA" id="ARBA00023136"/>
    </source>
</evidence>
<name>A0ABP9Y0D3_9FUNG</name>
<dbReference type="InterPro" id="IPR050567">
    <property type="entry name" value="Mitochondrial_Carrier"/>
</dbReference>
<dbReference type="PANTHER" id="PTHR45624">
    <property type="entry name" value="MITOCHONDRIAL BASIC AMINO ACIDS TRANSPORTER-RELATED"/>
    <property type="match status" value="1"/>
</dbReference>
<dbReference type="InterPro" id="IPR023395">
    <property type="entry name" value="MCP_dom_sf"/>
</dbReference>
<evidence type="ECO:0000256" key="7">
    <source>
        <dbReference type="ARBA" id="ARBA00023128"/>
    </source>
</evidence>